<dbReference type="SUPFAM" id="SSF49265">
    <property type="entry name" value="Fibronectin type III"/>
    <property type="match status" value="2"/>
</dbReference>
<name>A0A7X6IBA9_9BACT</name>
<reference evidence="4 5" key="1">
    <citation type="journal article" date="2020" name="Nature">
        <title>Bacterial chemolithoautotrophy via manganese oxidation.</title>
        <authorList>
            <person name="Yu H."/>
            <person name="Leadbetter J.R."/>
        </authorList>
    </citation>
    <scope>NUCLEOTIDE SEQUENCE [LARGE SCALE GENOMIC DNA]</scope>
    <source>
        <strain evidence="4 5">Mn-1</strain>
    </source>
</reference>
<dbReference type="SUPFAM" id="SSF69318">
    <property type="entry name" value="Integrin alpha N-terminal domain"/>
    <property type="match status" value="1"/>
</dbReference>
<dbReference type="PROSITE" id="PS50853">
    <property type="entry name" value="FN3"/>
    <property type="match status" value="3"/>
</dbReference>
<dbReference type="CDD" id="cd00063">
    <property type="entry name" value="FN3"/>
    <property type="match status" value="3"/>
</dbReference>
<comment type="caution">
    <text evidence="4">The sequence shown here is derived from an EMBL/GenBank/DDBJ whole genome shotgun (WGS) entry which is preliminary data.</text>
</comment>
<dbReference type="EMBL" id="VTOW01000002">
    <property type="protein sequence ID" value="NKE71591.1"/>
    <property type="molecule type" value="Genomic_DNA"/>
</dbReference>
<accession>A0A7X6IBA9</accession>
<proteinExistence type="predicted"/>
<feature type="domain" description="Fibronectin type-III" evidence="3">
    <location>
        <begin position="269"/>
        <end position="364"/>
    </location>
</feature>
<dbReference type="InterPro" id="IPR028994">
    <property type="entry name" value="Integrin_alpha_N"/>
</dbReference>
<dbReference type="Pfam" id="PF00041">
    <property type="entry name" value="fn3"/>
    <property type="match status" value="3"/>
</dbReference>
<evidence type="ECO:0000256" key="2">
    <source>
        <dbReference type="SAM" id="MobiDB-lite"/>
    </source>
</evidence>
<dbReference type="InterPro" id="IPR003961">
    <property type="entry name" value="FN3_dom"/>
</dbReference>
<evidence type="ECO:0000313" key="5">
    <source>
        <dbReference type="Proteomes" id="UP000534783"/>
    </source>
</evidence>
<sequence length="852" mass="89040">MARRNGRFLVKRGIDCYTQMEYETCGKPMNRIKLSPLSLRGAGIFFLVIALSLHACGRGGGRHRGGRPPAAPTGVAVTAFSGAVVIGWDPVDGATSYNVYVAAGPGVTKTNYETLPFGKRNPAAAGPFTQSDLLDGTPYYFVVTAVNEAGESAESAEVSATPTSTALPLPPTGLRAIAADGQVTLEWNSVTGASSYFLYRATVSGINRDNWNTIVGGNRTQVPGGATVYIEDDLTNGTTYFFVVTAQNNLGQGAESAEVSATPFAAETVPVQPTNLTASAADSEVILNWNAAAGAQFYNVYWSTTAEVTPDNGTKIPNLSGTSYTHTALTNNTLYYYILTAENAHGESLPSEEASATPIPIPPPAVVTLPPSEVLKTGSAILHGEVNPLGFSGETTVYFEWGVTTAYGSSTALQTTPGGNTFVPIADGLEALEPNRPYHYRIVATNSRGTNYGADQSFILPFLGEPNEFSVEPEESPSDVAIADFDGDSISDLATTNFGTHKVSILFGIGNWADPEDEDNFGFDTVSIPVYDVGNNPEHLAAGKFHGNLNPADLVVSNGTSGTMTLLSNNGNGIFTPASIDLWTNPADSGKTFPSDLLVADFNEDGNPDVAVSSVMSGVGNVVILIGDGVGGFASKTLFAAGVSPSGIASGDFNGDTHLDLVVTNELINTISLLLGDGAGSFEAPTSFSVGSDAFHRPVALASEDFNEDGILDLAVVNRESGTVSIFLNDGAGGFAAPTRFPVGLEPQGIAVGDFNRDRKPDLIIPNFHPTGNTQDNTESVTIYLGVGDGTFGPSREEILGEGKNPVAAATGYFDDDPPNDPYDPDDPNANSKLDLVVVNRSGNSVSVLLGQ</sequence>
<dbReference type="PANTHER" id="PTHR46580">
    <property type="entry name" value="SENSOR KINASE-RELATED"/>
    <property type="match status" value="1"/>
</dbReference>
<dbReference type="InterPro" id="IPR013517">
    <property type="entry name" value="FG-GAP"/>
</dbReference>
<organism evidence="4 5">
    <name type="scientific">Candidatus Manganitrophus noduliformans</name>
    <dbReference type="NCBI Taxonomy" id="2606439"/>
    <lineage>
        <taxon>Bacteria</taxon>
        <taxon>Pseudomonadati</taxon>
        <taxon>Nitrospirota</taxon>
        <taxon>Nitrospiria</taxon>
        <taxon>Candidatus Troglogloeales</taxon>
        <taxon>Candidatus Manganitrophaceae</taxon>
        <taxon>Candidatus Manganitrophus</taxon>
    </lineage>
</organism>
<dbReference type="InterPro" id="IPR013783">
    <property type="entry name" value="Ig-like_fold"/>
</dbReference>
<dbReference type="Pfam" id="PF13517">
    <property type="entry name" value="FG-GAP_3"/>
    <property type="match status" value="2"/>
</dbReference>
<feature type="domain" description="Fibronectin type-III" evidence="3">
    <location>
        <begin position="167"/>
        <end position="268"/>
    </location>
</feature>
<keyword evidence="1" id="KW-0732">Signal</keyword>
<evidence type="ECO:0000259" key="3">
    <source>
        <dbReference type="PROSITE" id="PS50853"/>
    </source>
</evidence>
<evidence type="ECO:0000313" key="4">
    <source>
        <dbReference type="EMBL" id="NKE71591.1"/>
    </source>
</evidence>
<feature type="domain" description="Fibronectin type-III" evidence="3">
    <location>
        <begin position="68"/>
        <end position="166"/>
    </location>
</feature>
<dbReference type="Gene3D" id="2.30.30.100">
    <property type="match status" value="2"/>
</dbReference>
<feature type="compositionally biased region" description="Acidic residues" evidence="2">
    <location>
        <begin position="814"/>
        <end position="827"/>
    </location>
</feature>
<keyword evidence="5" id="KW-1185">Reference proteome</keyword>
<dbReference type="InterPro" id="IPR036116">
    <property type="entry name" value="FN3_sf"/>
</dbReference>
<feature type="region of interest" description="Disordered" evidence="2">
    <location>
        <begin position="808"/>
        <end position="832"/>
    </location>
</feature>
<dbReference type="AlphaFoldDB" id="A0A7X6IBA9"/>
<dbReference type="SMART" id="SM00060">
    <property type="entry name" value="FN3"/>
    <property type="match status" value="4"/>
</dbReference>
<protein>
    <recommendedName>
        <fullName evidence="3">Fibronectin type-III domain-containing protein</fullName>
    </recommendedName>
</protein>
<dbReference type="Proteomes" id="UP000534783">
    <property type="component" value="Unassembled WGS sequence"/>
</dbReference>
<gene>
    <name evidence="4" type="ORF">MNODULE_12655</name>
</gene>
<dbReference type="Gene3D" id="2.60.40.10">
    <property type="entry name" value="Immunoglobulins"/>
    <property type="match status" value="3"/>
</dbReference>
<evidence type="ECO:0000256" key="1">
    <source>
        <dbReference type="ARBA" id="ARBA00022729"/>
    </source>
</evidence>